<dbReference type="GO" id="GO:0006729">
    <property type="term" value="P:tetrahydrobiopterin biosynthetic process"/>
    <property type="evidence" value="ECO:0007669"/>
    <property type="project" value="InterPro"/>
</dbReference>
<evidence type="ECO:0000256" key="3">
    <source>
        <dbReference type="ARBA" id="ARBA00013252"/>
    </source>
</evidence>
<dbReference type="STRING" id="1064592.G0V8M3"/>
<comment type="similarity">
    <text evidence="2">Belongs to the pterin-4-alpha-carbinolamine dehydratase family.</text>
</comment>
<keyword evidence="4" id="KW-0456">Lyase</keyword>
<dbReference type="Pfam" id="PF01329">
    <property type="entry name" value="Pterin_4a"/>
    <property type="match status" value="1"/>
</dbReference>
<dbReference type="EMBL" id="HE576752">
    <property type="protein sequence ID" value="CCC67822.1"/>
    <property type="molecule type" value="Genomic_DNA"/>
</dbReference>
<keyword evidence="7" id="KW-1185">Reference proteome</keyword>
<dbReference type="KEGG" id="ncs:NCAS_0A12640"/>
<evidence type="ECO:0000256" key="2">
    <source>
        <dbReference type="ARBA" id="ARBA00006472"/>
    </source>
</evidence>
<dbReference type="eggNOG" id="KOG4073">
    <property type="taxonomic scope" value="Eukaryota"/>
</dbReference>
<reference key="2">
    <citation type="submission" date="2011-08" db="EMBL/GenBank/DDBJ databases">
        <title>Genome sequence of Naumovozyma castellii.</title>
        <authorList>
            <person name="Gordon J.L."/>
            <person name="Armisen D."/>
            <person name="Proux-Wera E."/>
            <person name="OhEigeartaigh S.S."/>
            <person name="Byrne K.P."/>
            <person name="Wolfe K.H."/>
        </authorList>
    </citation>
    <scope>NUCLEOTIDE SEQUENCE</scope>
    <source>
        <strain>Type strain:CBS 4309</strain>
    </source>
</reference>
<gene>
    <name evidence="6" type="primary">NCAS0A12640</name>
    <name evidence="6" type="ordered locus">NCAS_0A12640</name>
</gene>
<dbReference type="FunCoup" id="G0V8M3">
    <property type="interactions" value="50"/>
</dbReference>
<dbReference type="InterPro" id="IPR036428">
    <property type="entry name" value="PCD_sf"/>
</dbReference>
<dbReference type="EC" id="4.2.1.96" evidence="3"/>
<dbReference type="SUPFAM" id="SSF55248">
    <property type="entry name" value="PCD-like"/>
    <property type="match status" value="1"/>
</dbReference>
<dbReference type="CDD" id="cd00488">
    <property type="entry name" value="PCD_DCoH"/>
    <property type="match status" value="1"/>
</dbReference>
<dbReference type="OMA" id="IAMRSHL"/>
<dbReference type="GeneID" id="96901300"/>
<dbReference type="OrthoDB" id="277398at2759"/>
<accession>G0V8M3</accession>
<evidence type="ECO:0000256" key="5">
    <source>
        <dbReference type="ARBA" id="ARBA00030497"/>
    </source>
</evidence>
<evidence type="ECO:0000313" key="7">
    <source>
        <dbReference type="Proteomes" id="UP000001640"/>
    </source>
</evidence>
<evidence type="ECO:0000256" key="1">
    <source>
        <dbReference type="ARBA" id="ARBA00001554"/>
    </source>
</evidence>
<dbReference type="Gene3D" id="3.30.1360.20">
    <property type="entry name" value="Transcriptional coactivator/pterin dehydratase"/>
    <property type="match status" value="1"/>
</dbReference>
<comment type="catalytic activity">
    <reaction evidence="1">
        <text>(4aS,6R)-4a-hydroxy-L-erythro-5,6,7,8-tetrahydrobiopterin = (6R)-L-erythro-6,7-dihydrobiopterin + H2O</text>
        <dbReference type="Rhea" id="RHEA:11920"/>
        <dbReference type="ChEBI" id="CHEBI:15377"/>
        <dbReference type="ChEBI" id="CHEBI:15642"/>
        <dbReference type="ChEBI" id="CHEBI:43120"/>
        <dbReference type="EC" id="4.2.1.96"/>
    </reaction>
</comment>
<dbReference type="HOGENOM" id="CLU_081974_4_0_1"/>
<dbReference type="PANTHER" id="PTHR12599:SF0">
    <property type="entry name" value="PTERIN-4-ALPHA-CARBINOLAMINE DEHYDRATASE"/>
    <property type="match status" value="1"/>
</dbReference>
<evidence type="ECO:0000313" key="6">
    <source>
        <dbReference type="EMBL" id="CCC67822.1"/>
    </source>
</evidence>
<evidence type="ECO:0000256" key="4">
    <source>
        <dbReference type="ARBA" id="ARBA00023239"/>
    </source>
</evidence>
<sequence length="113" mass="13235">MYNKITKCRAVSTNVKLLPEVLVQMKLAPQWTLKDESRLCRETIKFKDFETTWSFLNQLSMRAHLWGHHPTISTTYNKVDLELTTHDIEGGPAISDIDIKMAKRIEHYVNLYK</sequence>
<dbReference type="RefSeq" id="XP_003674202.1">
    <property type="nucleotide sequence ID" value="XM_003674154.1"/>
</dbReference>
<dbReference type="GO" id="GO:0008124">
    <property type="term" value="F:4-alpha-hydroxytetrahydrobiopterin dehydratase activity"/>
    <property type="evidence" value="ECO:0007669"/>
    <property type="project" value="UniProtKB-EC"/>
</dbReference>
<dbReference type="InParanoid" id="G0V8M3"/>
<dbReference type="InterPro" id="IPR001533">
    <property type="entry name" value="Pterin_deHydtase"/>
</dbReference>
<proteinExistence type="inferred from homology"/>
<name>G0V8M3_NAUCA</name>
<organism evidence="6 7">
    <name type="scientific">Naumovozyma castellii</name>
    <name type="common">Yeast</name>
    <name type="synonym">Saccharomyces castellii</name>
    <dbReference type="NCBI Taxonomy" id="27288"/>
    <lineage>
        <taxon>Eukaryota</taxon>
        <taxon>Fungi</taxon>
        <taxon>Dikarya</taxon>
        <taxon>Ascomycota</taxon>
        <taxon>Saccharomycotina</taxon>
        <taxon>Saccharomycetes</taxon>
        <taxon>Saccharomycetales</taxon>
        <taxon>Saccharomycetaceae</taxon>
        <taxon>Naumovozyma</taxon>
    </lineage>
</organism>
<dbReference type="AlphaFoldDB" id="G0V8M3"/>
<dbReference type="PANTHER" id="PTHR12599">
    <property type="entry name" value="PTERIN-4-ALPHA-CARBINOLAMINE DEHYDRATASE"/>
    <property type="match status" value="1"/>
</dbReference>
<dbReference type="Proteomes" id="UP000001640">
    <property type="component" value="Chromosome 1"/>
</dbReference>
<protein>
    <recommendedName>
        <fullName evidence="3">4a-hydroxytetrahydrobiopterin dehydratase</fullName>
        <ecNumber evidence="3">4.2.1.96</ecNumber>
    </recommendedName>
    <alternativeName>
        <fullName evidence="5">4-alpha-hydroxy-tetrahydropterin dehydratase</fullName>
    </alternativeName>
</protein>
<reference evidence="6 7" key="1">
    <citation type="journal article" date="2011" name="Proc. Natl. Acad. Sci. U.S.A.">
        <title>Evolutionary erosion of yeast sex chromosomes by mating-type switching accidents.</title>
        <authorList>
            <person name="Gordon J.L."/>
            <person name="Armisen D."/>
            <person name="Proux-Wera E."/>
            <person name="Oheigeartaigh S.S."/>
            <person name="Byrne K.P."/>
            <person name="Wolfe K.H."/>
        </authorList>
    </citation>
    <scope>NUCLEOTIDE SEQUENCE [LARGE SCALE GENOMIC DNA]</scope>
    <source>
        <strain evidence="7">ATCC 76901 / BCRC 22586 / CBS 4309 / NBRC 1992 / NRRL Y-12630</strain>
    </source>
</reference>